<gene>
    <name evidence="1" type="ORF">FH972_010382</name>
</gene>
<sequence>MLLTMLELHEDHSIALPYGGLITKILKATMPNIATNEHVELLEGNFGKGTVMKSNAQLQRFQAPGGHAPPIIPNP</sequence>
<accession>A0A660KN38</accession>
<evidence type="ECO:0000313" key="2">
    <source>
        <dbReference type="Proteomes" id="UP000327013"/>
    </source>
</evidence>
<dbReference type="OrthoDB" id="1837761at2759"/>
<organism evidence="1 2">
    <name type="scientific">Carpinus fangiana</name>
    <dbReference type="NCBI Taxonomy" id="176857"/>
    <lineage>
        <taxon>Eukaryota</taxon>
        <taxon>Viridiplantae</taxon>
        <taxon>Streptophyta</taxon>
        <taxon>Embryophyta</taxon>
        <taxon>Tracheophyta</taxon>
        <taxon>Spermatophyta</taxon>
        <taxon>Magnoliopsida</taxon>
        <taxon>eudicotyledons</taxon>
        <taxon>Gunneridae</taxon>
        <taxon>Pentapetalae</taxon>
        <taxon>rosids</taxon>
        <taxon>fabids</taxon>
        <taxon>Fagales</taxon>
        <taxon>Betulaceae</taxon>
        <taxon>Carpinus</taxon>
    </lineage>
</organism>
<keyword evidence="2" id="KW-1185">Reference proteome</keyword>
<dbReference type="AlphaFoldDB" id="A0A660KN38"/>
<evidence type="ECO:0000313" key="1">
    <source>
        <dbReference type="EMBL" id="KAE8037827.1"/>
    </source>
</evidence>
<name>A0A660KN38_9ROSI</name>
<protein>
    <submittedName>
        <fullName evidence="1">Uncharacterized protein</fullName>
    </submittedName>
</protein>
<dbReference type="Proteomes" id="UP000327013">
    <property type="component" value="Chromosome 4"/>
</dbReference>
<dbReference type="EMBL" id="CM017324">
    <property type="protein sequence ID" value="KAE8037827.1"/>
    <property type="molecule type" value="Genomic_DNA"/>
</dbReference>
<reference evidence="1 2" key="1">
    <citation type="submission" date="2019-06" db="EMBL/GenBank/DDBJ databases">
        <title>A chromosomal-level reference genome of Carpinus fangiana (Coryloideae, Betulaceae).</title>
        <authorList>
            <person name="Yang X."/>
            <person name="Wang Z."/>
            <person name="Zhang L."/>
            <person name="Hao G."/>
            <person name="Liu J."/>
            <person name="Yang Y."/>
        </authorList>
    </citation>
    <scope>NUCLEOTIDE SEQUENCE [LARGE SCALE GENOMIC DNA]</scope>
    <source>
        <strain evidence="1">Cfa_2016G</strain>
        <tissue evidence="1">Leaf</tissue>
    </source>
</reference>
<proteinExistence type="predicted"/>